<dbReference type="AlphaFoldDB" id="A0A4U2XYD8"/>
<reference evidence="1 2" key="1">
    <citation type="submission" date="2019-04" db="EMBL/GenBank/DDBJ databases">
        <title>Whole genome sequencing of Brevibacillus sp. TGS2-1.</title>
        <authorList>
            <person name="Choi A."/>
        </authorList>
    </citation>
    <scope>NUCLEOTIDE SEQUENCE [LARGE SCALE GENOMIC DNA]</scope>
    <source>
        <strain evidence="1 2">TGS2-1</strain>
    </source>
</reference>
<evidence type="ECO:0000313" key="1">
    <source>
        <dbReference type="EMBL" id="TKI52917.1"/>
    </source>
</evidence>
<keyword evidence="2" id="KW-1185">Reference proteome</keyword>
<protein>
    <submittedName>
        <fullName evidence="1">Uncharacterized protein</fullName>
    </submittedName>
</protein>
<organism evidence="1 2">
    <name type="scientific">Brevibacillus antibioticus</name>
    <dbReference type="NCBI Taxonomy" id="2570228"/>
    <lineage>
        <taxon>Bacteria</taxon>
        <taxon>Bacillati</taxon>
        <taxon>Bacillota</taxon>
        <taxon>Bacilli</taxon>
        <taxon>Bacillales</taxon>
        <taxon>Paenibacillaceae</taxon>
        <taxon>Brevibacillus</taxon>
    </lineage>
</organism>
<sequence>MSHVRKSKIERYIKRLESRYLGYSYTSDEYRTKGDKTFQDHYQAKAETLKEIIQDLKEEFNV</sequence>
<evidence type="ECO:0000313" key="2">
    <source>
        <dbReference type="Proteomes" id="UP000307841"/>
    </source>
</evidence>
<dbReference type="Proteomes" id="UP000307841">
    <property type="component" value="Unassembled WGS sequence"/>
</dbReference>
<dbReference type="RefSeq" id="WP_137033687.1">
    <property type="nucleotide sequence ID" value="NZ_SZNK01000002.1"/>
</dbReference>
<name>A0A4U2XYD8_9BACL</name>
<dbReference type="EMBL" id="SZNK01000002">
    <property type="protein sequence ID" value="TKI52917.1"/>
    <property type="molecule type" value="Genomic_DNA"/>
</dbReference>
<accession>A0A4U2XYD8</accession>
<proteinExistence type="predicted"/>
<gene>
    <name evidence="1" type="ORF">E8L90_29625</name>
</gene>
<comment type="caution">
    <text evidence="1">The sequence shown here is derived from an EMBL/GenBank/DDBJ whole genome shotgun (WGS) entry which is preliminary data.</text>
</comment>